<reference evidence="1 2" key="1">
    <citation type="journal article" date="2015" name="Nature">
        <title>rRNA introns, odd ribosomes, and small enigmatic genomes across a large radiation of phyla.</title>
        <authorList>
            <person name="Brown C.T."/>
            <person name="Hug L.A."/>
            <person name="Thomas B.C."/>
            <person name="Sharon I."/>
            <person name="Castelle C.J."/>
            <person name="Singh A."/>
            <person name="Wilkins M.J."/>
            <person name="Williams K.H."/>
            <person name="Banfield J.F."/>
        </authorList>
    </citation>
    <scope>NUCLEOTIDE SEQUENCE [LARGE SCALE GENOMIC DNA]</scope>
</reference>
<organism evidence="1 2">
    <name type="scientific">Candidatus Falkowbacteria bacterium GW2011_GWE1_38_31</name>
    <dbReference type="NCBI Taxonomy" id="1618638"/>
    <lineage>
        <taxon>Bacteria</taxon>
        <taxon>Candidatus Falkowiibacteriota</taxon>
    </lineage>
</organism>
<gene>
    <name evidence="1" type="ORF">US91_C0010G0047</name>
</gene>
<proteinExistence type="predicted"/>
<dbReference type="Gene3D" id="3.40.50.300">
    <property type="entry name" value="P-loop containing nucleotide triphosphate hydrolases"/>
    <property type="match status" value="1"/>
</dbReference>
<evidence type="ECO:0000313" key="1">
    <source>
        <dbReference type="EMBL" id="KKQ69751.1"/>
    </source>
</evidence>
<dbReference type="PANTHER" id="PTHR41930">
    <property type="entry name" value="UPF0200 PROTEIN MJ1399"/>
    <property type="match status" value="1"/>
</dbReference>
<accession>A0A0G0MXX1</accession>
<evidence type="ECO:0000313" key="2">
    <source>
        <dbReference type="Proteomes" id="UP000034022"/>
    </source>
</evidence>
<dbReference type="EMBL" id="LBUU01000010">
    <property type="protein sequence ID" value="KKQ69751.1"/>
    <property type="molecule type" value="Genomic_DNA"/>
</dbReference>
<dbReference type="SUPFAM" id="SSF52540">
    <property type="entry name" value="P-loop containing nucleoside triphosphate hydrolases"/>
    <property type="match status" value="1"/>
</dbReference>
<sequence length="185" mass="20806">MKKKIIIGIIGEQAGGKGAAADFIRKHYGGQRLTVSSILRRTLDSLHLDATRDNLINLALVLKKGFDKSVLMRAMLIEVENEDSDLIIVDGLRMPGDPDIFREAYENSFILIYVTADQRIRYERSVNRGEKVGESDAAFEEFAANENQETERLISEVGKTADYTIINNGTAEELEEKILEIMKKI</sequence>
<name>A0A0G0MXX1_9BACT</name>
<dbReference type="Proteomes" id="UP000034022">
    <property type="component" value="Unassembled WGS sequence"/>
</dbReference>
<dbReference type="PANTHER" id="PTHR41930:SF1">
    <property type="entry name" value="DEPHOSPHO-COA KINASE"/>
    <property type="match status" value="1"/>
</dbReference>
<protein>
    <submittedName>
        <fullName evidence="1">Uncharacterized protein</fullName>
    </submittedName>
</protein>
<dbReference type="InterPro" id="IPR027417">
    <property type="entry name" value="P-loop_NTPase"/>
</dbReference>
<comment type="caution">
    <text evidence="1">The sequence shown here is derived from an EMBL/GenBank/DDBJ whole genome shotgun (WGS) entry which is preliminary data.</text>
</comment>
<dbReference type="AlphaFoldDB" id="A0A0G0MXX1"/>